<evidence type="ECO:0000313" key="3">
    <source>
        <dbReference type="Proteomes" id="UP000606786"/>
    </source>
</evidence>
<feature type="transmembrane region" description="Helical" evidence="1">
    <location>
        <begin position="6"/>
        <end position="25"/>
    </location>
</feature>
<evidence type="ECO:0000313" key="2">
    <source>
        <dbReference type="EMBL" id="CAD6997073.1"/>
    </source>
</evidence>
<accession>A0A811UIS3</accession>
<dbReference type="AlphaFoldDB" id="A0A811UIS3"/>
<dbReference type="Proteomes" id="UP000606786">
    <property type="component" value="Unassembled WGS sequence"/>
</dbReference>
<keyword evidence="1" id="KW-0812">Transmembrane</keyword>
<organism evidence="2 3">
    <name type="scientific">Ceratitis capitata</name>
    <name type="common">Mediterranean fruit fly</name>
    <name type="synonym">Tephritis capitata</name>
    <dbReference type="NCBI Taxonomy" id="7213"/>
    <lineage>
        <taxon>Eukaryota</taxon>
        <taxon>Metazoa</taxon>
        <taxon>Ecdysozoa</taxon>
        <taxon>Arthropoda</taxon>
        <taxon>Hexapoda</taxon>
        <taxon>Insecta</taxon>
        <taxon>Pterygota</taxon>
        <taxon>Neoptera</taxon>
        <taxon>Endopterygota</taxon>
        <taxon>Diptera</taxon>
        <taxon>Brachycera</taxon>
        <taxon>Muscomorpha</taxon>
        <taxon>Tephritoidea</taxon>
        <taxon>Tephritidae</taxon>
        <taxon>Ceratitis</taxon>
        <taxon>Ceratitis</taxon>
    </lineage>
</organism>
<keyword evidence="1" id="KW-0472">Membrane</keyword>
<comment type="caution">
    <text evidence="2">The sequence shown here is derived from an EMBL/GenBank/DDBJ whole genome shotgun (WGS) entry which is preliminary data.</text>
</comment>
<protein>
    <submittedName>
        <fullName evidence="2">(Mediterranean fruit fly) hypothetical protein</fullName>
    </submittedName>
</protein>
<keyword evidence="3" id="KW-1185">Reference proteome</keyword>
<dbReference type="EMBL" id="CAJHJT010000012">
    <property type="protein sequence ID" value="CAD6997073.1"/>
    <property type="molecule type" value="Genomic_DNA"/>
</dbReference>
<reference evidence="2" key="1">
    <citation type="submission" date="2020-11" db="EMBL/GenBank/DDBJ databases">
        <authorList>
            <person name="Whitehead M."/>
        </authorList>
    </citation>
    <scope>NUCLEOTIDE SEQUENCE</scope>
    <source>
        <strain evidence="2">EGII</strain>
    </source>
</reference>
<proteinExistence type="predicted"/>
<name>A0A811UIS3_CERCA</name>
<keyword evidence="1" id="KW-1133">Transmembrane helix</keyword>
<gene>
    <name evidence="2" type="ORF">CCAP1982_LOCUS5726</name>
</gene>
<sequence length="63" mass="7411">MPRDLLWCSCCCCCYFLIAVIFVAMSRSKYKTIKSLNSKLMYASYMYLIRTERHGNSISKRLV</sequence>
<evidence type="ECO:0000256" key="1">
    <source>
        <dbReference type="SAM" id="Phobius"/>
    </source>
</evidence>